<evidence type="ECO:0000313" key="2">
    <source>
        <dbReference type="Proteomes" id="UP000235584"/>
    </source>
</evidence>
<protein>
    <submittedName>
        <fullName evidence="1">Uncharacterized protein</fullName>
    </submittedName>
</protein>
<gene>
    <name evidence="1" type="ORF">C0V70_09775</name>
</gene>
<dbReference type="KEGG" id="bsto:C0V70_09775"/>
<name>A0A2K9NSB5_BACTC</name>
<sequence>MKVLLLTLLVSFSVHAKDEHNFSCNVDKESRVELSLLDKNTPSVSLFYKKSKFATCQYDNTPMTQMGNPRAQVNETLWHLKLKKCDYYFEDKKEKIPVVEAAMFKQSHEKRDHYFLIVKGRQPLKCKAIK</sequence>
<reference evidence="1 2" key="1">
    <citation type="submission" date="2018-01" db="EMBL/GenBank/DDBJ databases">
        <title>Complete genome sequence of Bacteriovorax stolpii DSM12778.</title>
        <authorList>
            <person name="Tang B."/>
            <person name="Chang J."/>
        </authorList>
    </citation>
    <scope>NUCLEOTIDE SEQUENCE [LARGE SCALE GENOMIC DNA]</scope>
    <source>
        <strain evidence="1 2">DSM 12778</strain>
    </source>
</reference>
<dbReference type="EMBL" id="CP025704">
    <property type="protein sequence ID" value="AUN98388.1"/>
    <property type="molecule type" value="Genomic_DNA"/>
</dbReference>
<dbReference type="AlphaFoldDB" id="A0A2K9NSB5"/>
<evidence type="ECO:0000313" key="1">
    <source>
        <dbReference type="EMBL" id="AUN98388.1"/>
    </source>
</evidence>
<dbReference type="Proteomes" id="UP000235584">
    <property type="component" value="Chromosome"/>
</dbReference>
<accession>A0A2K9NSB5</accession>
<dbReference type="RefSeq" id="WP_102243679.1">
    <property type="nucleotide sequence ID" value="NZ_CP025704.1"/>
</dbReference>
<proteinExistence type="predicted"/>
<organism evidence="1 2">
    <name type="scientific">Bacteriovorax stolpii</name>
    <name type="common">Bdellovibrio stolpii</name>
    <dbReference type="NCBI Taxonomy" id="960"/>
    <lineage>
        <taxon>Bacteria</taxon>
        <taxon>Pseudomonadati</taxon>
        <taxon>Bdellovibrionota</taxon>
        <taxon>Bacteriovoracia</taxon>
        <taxon>Bacteriovoracales</taxon>
        <taxon>Bacteriovoracaceae</taxon>
        <taxon>Bacteriovorax</taxon>
    </lineage>
</organism>
<keyword evidence="2" id="KW-1185">Reference proteome</keyword>